<dbReference type="InterPro" id="IPR037523">
    <property type="entry name" value="VOC_core"/>
</dbReference>
<evidence type="ECO:0000259" key="1">
    <source>
        <dbReference type="PROSITE" id="PS51819"/>
    </source>
</evidence>
<name>A0A1F7GMX3_9BACT</name>
<reference evidence="2 3" key="1">
    <citation type="journal article" date="2016" name="Nat. Commun.">
        <title>Thousands of microbial genomes shed light on interconnected biogeochemical processes in an aquifer system.</title>
        <authorList>
            <person name="Anantharaman K."/>
            <person name="Brown C.T."/>
            <person name="Hug L.A."/>
            <person name="Sharon I."/>
            <person name="Castelle C.J."/>
            <person name="Probst A.J."/>
            <person name="Thomas B.C."/>
            <person name="Singh A."/>
            <person name="Wilkins M.J."/>
            <person name="Karaoz U."/>
            <person name="Brodie E.L."/>
            <person name="Williams K.H."/>
            <person name="Hubbard S.S."/>
            <person name="Banfield J.F."/>
        </authorList>
    </citation>
    <scope>NUCLEOTIDE SEQUENCE [LARGE SCALE GENOMIC DNA]</scope>
</reference>
<protein>
    <recommendedName>
        <fullName evidence="1">VOC domain-containing protein</fullName>
    </recommendedName>
</protein>
<evidence type="ECO:0000313" key="3">
    <source>
        <dbReference type="Proteomes" id="UP000177026"/>
    </source>
</evidence>
<evidence type="ECO:0000313" key="2">
    <source>
        <dbReference type="EMBL" id="OGK20184.1"/>
    </source>
</evidence>
<dbReference type="InterPro" id="IPR004360">
    <property type="entry name" value="Glyas_Fos-R_dOase_dom"/>
</dbReference>
<dbReference type="AlphaFoldDB" id="A0A1F7GMX3"/>
<proteinExistence type="predicted"/>
<organism evidence="2 3">
    <name type="scientific">Candidatus Roizmanbacteria bacterium RIFCSPHIGHO2_01_FULL_39_8</name>
    <dbReference type="NCBI Taxonomy" id="1802033"/>
    <lineage>
        <taxon>Bacteria</taxon>
        <taxon>Candidatus Roizmaniibacteriota</taxon>
    </lineage>
</organism>
<dbReference type="EMBL" id="MFZI01000039">
    <property type="protein sequence ID" value="OGK20184.1"/>
    <property type="molecule type" value="Genomic_DNA"/>
</dbReference>
<gene>
    <name evidence="2" type="ORF">A2866_01625</name>
</gene>
<accession>A0A1F7GMX3</accession>
<dbReference type="InterPro" id="IPR029068">
    <property type="entry name" value="Glyas_Bleomycin-R_OHBP_Dase"/>
</dbReference>
<dbReference type="Pfam" id="PF00903">
    <property type="entry name" value="Glyoxalase"/>
    <property type="match status" value="1"/>
</dbReference>
<feature type="domain" description="VOC" evidence="1">
    <location>
        <begin position="5"/>
        <end position="129"/>
    </location>
</feature>
<dbReference type="PROSITE" id="PS51819">
    <property type="entry name" value="VOC"/>
    <property type="match status" value="1"/>
</dbReference>
<dbReference type="SUPFAM" id="SSF54593">
    <property type="entry name" value="Glyoxalase/Bleomycin resistance protein/Dihydroxybiphenyl dioxygenase"/>
    <property type="match status" value="1"/>
</dbReference>
<comment type="caution">
    <text evidence="2">The sequence shown here is derived from an EMBL/GenBank/DDBJ whole genome shotgun (WGS) entry which is preliminary data.</text>
</comment>
<sequence length="135" mass="15906">MANFIYPHIALTVNNIEETKRFYISIGFRIKEDVYSSEKKRHFLLLEGYGFEMEVFHFDNQEKNQSDTENLMKTKIHHFALPVRSLIQLKEDLLKNKVELFKDISVSSLGLKFINVKDPTGFVIEFFETPKNESQ</sequence>
<dbReference type="Gene3D" id="3.10.180.10">
    <property type="entry name" value="2,3-Dihydroxybiphenyl 1,2-Dioxygenase, domain 1"/>
    <property type="match status" value="1"/>
</dbReference>
<dbReference type="Proteomes" id="UP000177026">
    <property type="component" value="Unassembled WGS sequence"/>
</dbReference>